<proteinExistence type="predicted"/>
<evidence type="ECO:0000256" key="1">
    <source>
        <dbReference type="SAM" id="SignalP"/>
    </source>
</evidence>
<dbReference type="Pfam" id="PF20388">
    <property type="entry name" value="DUF6683"/>
    <property type="match status" value="1"/>
</dbReference>
<protein>
    <submittedName>
        <fullName evidence="2">Uncharacterized protein</fullName>
    </submittedName>
</protein>
<dbReference type="RefSeq" id="WP_213669850.1">
    <property type="nucleotide sequence ID" value="NZ_JAHCDA010000002.1"/>
</dbReference>
<keyword evidence="3" id="KW-1185">Reference proteome</keyword>
<dbReference type="EMBL" id="JAHCDA010000002">
    <property type="protein sequence ID" value="MBS7811161.1"/>
    <property type="molecule type" value="Genomic_DNA"/>
</dbReference>
<reference evidence="2 3" key="1">
    <citation type="submission" date="2021-05" db="EMBL/GenBank/DDBJ databases">
        <title>Roseococcus sp. XZZS9, whole genome shotgun sequencing project.</title>
        <authorList>
            <person name="Zhao G."/>
            <person name="Shen L."/>
        </authorList>
    </citation>
    <scope>NUCLEOTIDE SEQUENCE [LARGE SCALE GENOMIC DNA]</scope>
    <source>
        <strain evidence="2 3">XZZS9</strain>
    </source>
</reference>
<evidence type="ECO:0000313" key="3">
    <source>
        <dbReference type="Proteomes" id="UP000766336"/>
    </source>
</evidence>
<sequence>MRWIACQIVLTVALLATPARSQDDFGLRWFNNSASMIQGYMGQAAMASVANAQARRVARESRRREQTPALRERAGRENILIVGNDRTVSRQARARFVDDLVRSQPQARPQLEAALASDWQAGYAREIARPNGLDPRNLADSHAAYLIASWAVVNDVATISPRGIAAVRDAIRADLAARPEIAQLTPAQRQGLAEFLNYNTVLVMAQRVRIQSGDRALQAEAARHYAAQFSRQGVDLAALRLTDDGFITR</sequence>
<accession>A0ABS5QBU7</accession>
<gene>
    <name evidence="2" type="ORF">KHU32_09450</name>
</gene>
<name>A0ABS5QBU7_9PROT</name>
<organism evidence="2 3">
    <name type="scientific">Roseococcus pinisoli</name>
    <dbReference type="NCBI Taxonomy" id="2835040"/>
    <lineage>
        <taxon>Bacteria</taxon>
        <taxon>Pseudomonadati</taxon>
        <taxon>Pseudomonadota</taxon>
        <taxon>Alphaproteobacteria</taxon>
        <taxon>Acetobacterales</taxon>
        <taxon>Roseomonadaceae</taxon>
        <taxon>Roseococcus</taxon>
    </lineage>
</organism>
<feature type="signal peptide" evidence="1">
    <location>
        <begin position="1"/>
        <end position="21"/>
    </location>
</feature>
<dbReference type="Proteomes" id="UP000766336">
    <property type="component" value="Unassembled WGS sequence"/>
</dbReference>
<keyword evidence="1" id="KW-0732">Signal</keyword>
<evidence type="ECO:0000313" key="2">
    <source>
        <dbReference type="EMBL" id="MBS7811161.1"/>
    </source>
</evidence>
<comment type="caution">
    <text evidence="2">The sequence shown here is derived from an EMBL/GenBank/DDBJ whole genome shotgun (WGS) entry which is preliminary data.</text>
</comment>
<dbReference type="InterPro" id="IPR046505">
    <property type="entry name" value="DUF6683"/>
</dbReference>
<feature type="chain" id="PRO_5047448274" evidence="1">
    <location>
        <begin position="22"/>
        <end position="249"/>
    </location>
</feature>